<sequence>MSHLNAFCLIKDKYNLSFKKRKKSLKHLSKKKCEKNQSILPFYKKKKSLFIIYSDEDNSKNDEFNSNSSSFTTSLSNQSKLLKNSDLFKIYESEDSKSIFNSIKKTNFEKEIGPNKSPEQKCFENIDILHESEFHKNNSKNLANTNNFFHKNKKENSNNKSDLIVDTENIIDNNLYPIVDTENIIDNNLYPIVDTEDIIDNNLYPIVDTEDIIDNNLYPIVDTEDIIDNSSETLAFSENQSLNENTRKNNTNHYSPSNISTNSSDSESFSTIARIKKRKFISSASNSDNESQLEIENELKDLNKKDIIKERTRGSKWNIKKTMFQRQLQKLKKKKNKTLEDSSDELEIINTSQSISNYDSNSSFSDNEINKNDYESTALDNFIVDDELIGEPYIDVPVEFTIFSYQGISSHFKIFLQYKIHKLLNPEIKESEQFVFSLKYLERKFNSLRDSVLSSSVWKLPFIDAL</sequence>
<gene>
    <name evidence="1" type="ORF">PORY_000369</name>
</gene>
<dbReference type="EMBL" id="JABTEG010000001">
    <property type="protein sequence ID" value="KAG4306381.1"/>
    <property type="molecule type" value="Genomic_DNA"/>
</dbReference>
<keyword evidence="2" id="KW-1185">Reference proteome</keyword>
<organism evidence="1 2">
    <name type="scientific">Pneumocystis oryctolagi</name>
    <dbReference type="NCBI Taxonomy" id="42067"/>
    <lineage>
        <taxon>Eukaryota</taxon>
        <taxon>Fungi</taxon>
        <taxon>Dikarya</taxon>
        <taxon>Ascomycota</taxon>
        <taxon>Taphrinomycotina</taxon>
        <taxon>Pneumocystomycetes</taxon>
        <taxon>Pneumocystaceae</taxon>
        <taxon>Pneumocystis</taxon>
    </lineage>
</organism>
<protein>
    <submittedName>
        <fullName evidence="1">Uncharacterized protein</fullName>
    </submittedName>
</protein>
<name>A0ACB7CFC3_9ASCO</name>
<comment type="caution">
    <text evidence="1">The sequence shown here is derived from an EMBL/GenBank/DDBJ whole genome shotgun (WGS) entry which is preliminary data.</text>
</comment>
<accession>A0ACB7CFC3</accession>
<dbReference type="Proteomes" id="UP000768646">
    <property type="component" value="Unassembled WGS sequence"/>
</dbReference>
<evidence type="ECO:0000313" key="1">
    <source>
        <dbReference type="EMBL" id="KAG4306381.1"/>
    </source>
</evidence>
<proteinExistence type="predicted"/>
<reference evidence="1 2" key="1">
    <citation type="journal article" date="2021" name="Commun. Biol.">
        <title>Genomic insights into the host specific adaptation of the Pneumocystis genus.</title>
        <authorList>
            <person name="Cisse O.H."/>
            <person name="Ma L."/>
            <person name="Dekker J.P."/>
            <person name="Khil P.P."/>
            <person name="Youn J.-H."/>
            <person name="Brenchley J.M."/>
            <person name="Blair R."/>
            <person name="Pahar B."/>
            <person name="Chabe M."/>
            <person name="Van Rompay K.K.A."/>
            <person name="Keesler R."/>
            <person name="Sukura A."/>
            <person name="Hirsch V."/>
            <person name="Kutty G."/>
            <person name="Liu Y."/>
            <person name="Peng L."/>
            <person name="Chen J."/>
            <person name="Song J."/>
            <person name="Weissenbacher-Lang C."/>
            <person name="Xu J."/>
            <person name="Upham N.S."/>
            <person name="Stajich J.E."/>
            <person name="Cuomo C.A."/>
            <person name="Cushion M.T."/>
            <person name="Kovacs J.A."/>
        </authorList>
    </citation>
    <scope>NUCLEOTIDE SEQUENCE [LARGE SCALE GENOMIC DNA]</scope>
    <source>
        <strain evidence="1 2">RABM</strain>
    </source>
</reference>
<evidence type="ECO:0000313" key="2">
    <source>
        <dbReference type="Proteomes" id="UP000768646"/>
    </source>
</evidence>